<dbReference type="PANTHER" id="PTHR11177">
    <property type="entry name" value="CHITINASE"/>
    <property type="match status" value="1"/>
</dbReference>
<dbReference type="Gene3D" id="3.20.20.80">
    <property type="entry name" value="Glycosidases"/>
    <property type="match status" value="1"/>
</dbReference>
<evidence type="ECO:0000256" key="7">
    <source>
        <dbReference type="ARBA" id="ARBA00023277"/>
    </source>
</evidence>
<dbReference type="PROSITE" id="PS01095">
    <property type="entry name" value="GH18_1"/>
    <property type="match status" value="1"/>
</dbReference>
<comment type="caution">
    <text evidence="10">Lacks conserved residue(s) required for the propagation of feature annotation.</text>
</comment>
<dbReference type="InterPro" id="IPR001002">
    <property type="entry name" value="Chitin-bd_1"/>
</dbReference>
<keyword evidence="5" id="KW-0146">Chitin degradation</keyword>
<name>A0A0G2JB55_9EURO</name>
<evidence type="ECO:0000256" key="2">
    <source>
        <dbReference type="ARBA" id="ARBA00012729"/>
    </source>
</evidence>
<dbReference type="VEuPathDB" id="FungiDB:EMCG_07387"/>
<sequence>MRLLKVPIWLLGAQLASARFCMYLDQWHSTTLLGKEKTVGIDCAIMAFANSSLFVESPAGEYTPFAPISEIRGRFTNGTKLLIAIGGWGDTKGFSEGVKDDASRKKYAKNVADMVNKHGFDGVDIDWEYPGGNGQDYKETPNSEKASEVDNFPLLLKEIKSAIGTGKQLSIAVPGRKSDMIAYTPEKGPVIWEAVDFVNVIMSYDLINRRDNATAHHTSVKGCLETIKNYLDIKLPPEKINLGFALYAKYFTLDPKANCTSEKPVGCPIIRAELENGADAGTSGAVTFETSQISPPPIPIGVSPNATCGPLNGFRCKDDLCCSSAGFCGELPEYCTSGCQPQYGKCDGVDTGSSFRRARTNGLTDMEQGGRYYVDHEAKLFWTWETTDLIARKFEEIVREKKLGGVMAWGLGHDSYDWSHVGAMQKGMEGYKGVADKQRSCW</sequence>
<dbReference type="SMART" id="SM00636">
    <property type="entry name" value="Glyco_18"/>
    <property type="match status" value="1"/>
</dbReference>
<dbReference type="PROSITE" id="PS00026">
    <property type="entry name" value="CHIT_BIND_I_1"/>
    <property type="match status" value="1"/>
</dbReference>
<evidence type="ECO:0000313" key="16">
    <source>
        <dbReference type="EMBL" id="KKZ66891.1"/>
    </source>
</evidence>
<keyword evidence="4 11" id="KW-0378">Hydrolase</keyword>
<evidence type="ECO:0000256" key="5">
    <source>
        <dbReference type="ARBA" id="ARBA00023024"/>
    </source>
</evidence>
<keyword evidence="13" id="KW-0732">Signal</keyword>
<dbReference type="Proteomes" id="UP000034164">
    <property type="component" value="Unassembled WGS sequence"/>
</dbReference>
<keyword evidence="9" id="KW-0624">Polysaccharide degradation</keyword>
<proteinExistence type="inferred from homology"/>
<protein>
    <recommendedName>
        <fullName evidence="2">chitinase</fullName>
        <ecNumber evidence="2">3.2.1.14</ecNumber>
    </recommendedName>
</protein>
<dbReference type="GO" id="GO:0005576">
    <property type="term" value="C:extracellular region"/>
    <property type="evidence" value="ECO:0007669"/>
    <property type="project" value="TreeGrafter"/>
</dbReference>
<comment type="catalytic activity">
    <reaction evidence="1">
        <text>Random endo-hydrolysis of N-acetyl-beta-D-glucosaminide (1-&gt;4)-beta-linkages in chitin and chitodextrins.</text>
        <dbReference type="EC" id="3.2.1.14"/>
    </reaction>
</comment>
<dbReference type="InterPro" id="IPR036861">
    <property type="entry name" value="Endochitinase-like_sf"/>
</dbReference>
<keyword evidence="7" id="KW-0119">Carbohydrate metabolism</keyword>
<evidence type="ECO:0000256" key="8">
    <source>
        <dbReference type="ARBA" id="ARBA00023295"/>
    </source>
</evidence>
<evidence type="ECO:0000256" key="4">
    <source>
        <dbReference type="ARBA" id="ARBA00022801"/>
    </source>
</evidence>
<comment type="caution">
    <text evidence="16">The sequence shown here is derived from an EMBL/GenBank/DDBJ whole genome shotgun (WGS) entry which is preliminary data.</text>
</comment>
<evidence type="ECO:0000256" key="11">
    <source>
        <dbReference type="RuleBase" id="RU000489"/>
    </source>
</evidence>
<feature type="chain" id="PRO_5002545929" description="chitinase" evidence="13">
    <location>
        <begin position="19"/>
        <end position="442"/>
    </location>
</feature>
<dbReference type="InterPro" id="IPR011583">
    <property type="entry name" value="Chitinase_II/V-like_cat"/>
</dbReference>
<evidence type="ECO:0000259" key="14">
    <source>
        <dbReference type="PROSITE" id="PS50941"/>
    </source>
</evidence>
<keyword evidence="3 10" id="KW-0147">Chitin-binding</keyword>
<dbReference type="InterPro" id="IPR017853">
    <property type="entry name" value="GH"/>
</dbReference>
<dbReference type="InterPro" id="IPR018371">
    <property type="entry name" value="Chitin-binding_1_CS"/>
</dbReference>
<dbReference type="GO" id="GO:0006032">
    <property type="term" value="P:chitin catabolic process"/>
    <property type="evidence" value="ECO:0007669"/>
    <property type="project" value="UniProtKB-KW"/>
</dbReference>
<dbReference type="InterPro" id="IPR001579">
    <property type="entry name" value="Glyco_hydro_18_chit_AS"/>
</dbReference>
<evidence type="ECO:0000256" key="12">
    <source>
        <dbReference type="RuleBase" id="RU004453"/>
    </source>
</evidence>
<dbReference type="Pfam" id="PF00187">
    <property type="entry name" value="Chitin_bind_1"/>
    <property type="match status" value="1"/>
</dbReference>
<feature type="domain" description="Chitin-binding type-1" evidence="14">
    <location>
        <begin position="305"/>
        <end position="348"/>
    </location>
</feature>
<dbReference type="GO" id="GO:0008061">
    <property type="term" value="F:chitin binding"/>
    <property type="evidence" value="ECO:0007669"/>
    <property type="project" value="UniProtKB-UniRule"/>
</dbReference>
<dbReference type="OrthoDB" id="73875at2759"/>
<organism evidence="16 17">
    <name type="scientific">[Emmonsia] crescens</name>
    <dbReference type="NCBI Taxonomy" id="73230"/>
    <lineage>
        <taxon>Eukaryota</taxon>
        <taxon>Fungi</taxon>
        <taxon>Dikarya</taxon>
        <taxon>Ascomycota</taxon>
        <taxon>Pezizomycotina</taxon>
        <taxon>Eurotiomycetes</taxon>
        <taxon>Eurotiomycetidae</taxon>
        <taxon>Onygenales</taxon>
        <taxon>Ajellomycetaceae</taxon>
        <taxon>Emergomyces</taxon>
    </lineage>
</organism>
<dbReference type="PROSITE" id="PS50941">
    <property type="entry name" value="CHIT_BIND_I_2"/>
    <property type="match status" value="1"/>
</dbReference>
<evidence type="ECO:0000256" key="1">
    <source>
        <dbReference type="ARBA" id="ARBA00000822"/>
    </source>
</evidence>
<dbReference type="GO" id="GO:0000272">
    <property type="term" value="P:polysaccharide catabolic process"/>
    <property type="evidence" value="ECO:0007669"/>
    <property type="project" value="UniProtKB-KW"/>
</dbReference>
<evidence type="ECO:0000256" key="9">
    <source>
        <dbReference type="ARBA" id="ARBA00023326"/>
    </source>
</evidence>
<feature type="signal peptide" evidence="13">
    <location>
        <begin position="1"/>
        <end position="18"/>
    </location>
</feature>
<evidence type="ECO:0000256" key="3">
    <source>
        <dbReference type="ARBA" id="ARBA00022669"/>
    </source>
</evidence>
<dbReference type="Gene3D" id="3.30.60.10">
    <property type="entry name" value="Endochitinase-like"/>
    <property type="match status" value="1"/>
</dbReference>
<dbReference type="PANTHER" id="PTHR11177:SF337">
    <property type="entry name" value="CHITINASE"/>
    <property type="match status" value="1"/>
</dbReference>
<feature type="disulfide bond" evidence="10">
    <location>
        <begin position="316"/>
        <end position="328"/>
    </location>
</feature>
<feature type="domain" description="GH18" evidence="15">
    <location>
        <begin position="18"/>
        <end position="431"/>
    </location>
</feature>
<dbReference type="FunFam" id="3.20.20.80:FF:000159">
    <property type="entry name" value="Class V chitinase, putative"/>
    <property type="match status" value="1"/>
</dbReference>
<feature type="disulfide bond" evidence="10">
    <location>
        <begin position="321"/>
        <end position="335"/>
    </location>
</feature>
<evidence type="ECO:0000259" key="15">
    <source>
        <dbReference type="PROSITE" id="PS51910"/>
    </source>
</evidence>
<dbReference type="GO" id="GO:0008843">
    <property type="term" value="F:endochitinase activity"/>
    <property type="evidence" value="ECO:0007669"/>
    <property type="project" value="UniProtKB-EC"/>
</dbReference>
<dbReference type="SUPFAM" id="SSF57016">
    <property type="entry name" value="Plant lectins/antimicrobial peptides"/>
    <property type="match status" value="1"/>
</dbReference>
<evidence type="ECO:0000256" key="13">
    <source>
        <dbReference type="SAM" id="SignalP"/>
    </source>
</evidence>
<dbReference type="PROSITE" id="PS51910">
    <property type="entry name" value="GH18_2"/>
    <property type="match status" value="1"/>
</dbReference>
<evidence type="ECO:0000313" key="17">
    <source>
        <dbReference type="Proteomes" id="UP000034164"/>
    </source>
</evidence>
<keyword evidence="10" id="KW-1015">Disulfide bond</keyword>
<dbReference type="CDD" id="cd11618">
    <property type="entry name" value="ChtBD1_1"/>
    <property type="match status" value="1"/>
</dbReference>
<evidence type="ECO:0000256" key="6">
    <source>
        <dbReference type="ARBA" id="ARBA00023026"/>
    </source>
</evidence>
<keyword evidence="8 11" id="KW-0326">Glycosidase</keyword>
<dbReference type="EMBL" id="LCZI01000377">
    <property type="protein sequence ID" value="KKZ66891.1"/>
    <property type="molecule type" value="Genomic_DNA"/>
</dbReference>
<dbReference type="InterPro" id="IPR050314">
    <property type="entry name" value="Glycosyl_Hydrlase_18"/>
</dbReference>
<keyword evidence="6" id="KW-0843">Virulence</keyword>
<dbReference type="Pfam" id="PF00704">
    <property type="entry name" value="Glyco_hydro_18"/>
    <property type="match status" value="1"/>
</dbReference>
<dbReference type="SUPFAM" id="SSF51445">
    <property type="entry name" value="(Trans)glycosidases"/>
    <property type="match status" value="1"/>
</dbReference>
<comment type="similarity">
    <text evidence="12">Belongs to the glycosyl hydrolase 18 family.</text>
</comment>
<evidence type="ECO:0000256" key="10">
    <source>
        <dbReference type="PROSITE-ProRule" id="PRU00261"/>
    </source>
</evidence>
<dbReference type="InterPro" id="IPR001223">
    <property type="entry name" value="Glyco_hydro18_cat"/>
</dbReference>
<accession>A0A0G2JB55</accession>
<dbReference type="AlphaFoldDB" id="A0A0G2JB55"/>
<gene>
    <name evidence="16" type="ORF">EMCG_07387</name>
</gene>
<reference evidence="17" key="1">
    <citation type="journal article" date="2015" name="PLoS Genet.">
        <title>The dynamic genome and transcriptome of the human fungal pathogen Blastomyces and close relative Emmonsia.</title>
        <authorList>
            <person name="Munoz J.F."/>
            <person name="Gauthier G.M."/>
            <person name="Desjardins C.A."/>
            <person name="Gallo J.E."/>
            <person name="Holder J."/>
            <person name="Sullivan T.D."/>
            <person name="Marty A.J."/>
            <person name="Carmen J.C."/>
            <person name="Chen Z."/>
            <person name="Ding L."/>
            <person name="Gujja S."/>
            <person name="Magrini V."/>
            <person name="Misas E."/>
            <person name="Mitreva M."/>
            <person name="Priest M."/>
            <person name="Saif S."/>
            <person name="Whiston E.A."/>
            <person name="Young S."/>
            <person name="Zeng Q."/>
            <person name="Goldman W.E."/>
            <person name="Mardis E.R."/>
            <person name="Taylor J.W."/>
            <person name="McEwen J.G."/>
            <person name="Clay O.K."/>
            <person name="Klein B.S."/>
            <person name="Cuomo C.A."/>
        </authorList>
    </citation>
    <scope>NUCLEOTIDE SEQUENCE [LARGE SCALE GENOMIC DNA]</scope>
    <source>
        <strain evidence="17">UAMH 3008</strain>
    </source>
</reference>
<dbReference type="EC" id="3.2.1.14" evidence="2"/>